<dbReference type="Gene3D" id="3.40.50.360">
    <property type="match status" value="1"/>
</dbReference>
<comment type="function">
    <text evidence="6">Quinone reductase that provides resistance to thiol-specific stress caused by electrophilic quinones.</text>
</comment>
<keyword evidence="2 6" id="KW-0288">FMN</keyword>
<comment type="catalytic activity">
    <reaction evidence="5">
        <text>N,N-dimethyl-1,4-phenylenediamine + anthranilate + 2 NAD(+) = 2-(4-dimethylaminophenyl)diazenylbenzoate + 2 NADH + 2 H(+)</text>
        <dbReference type="Rhea" id="RHEA:55872"/>
        <dbReference type="ChEBI" id="CHEBI:15378"/>
        <dbReference type="ChEBI" id="CHEBI:15783"/>
        <dbReference type="ChEBI" id="CHEBI:16567"/>
        <dbReference type="ChEBI" id="CHEBI:57540"/>
        <dbReference type="ChEBI" id="CHEBI:57945"/>
        <dbReference type="ChEBI" id="CHEBI:71579"/>
        <dbReference type="EC" id="1.7.1.17"/>
    </reaction>
    <physiologicalReaction direction="right-to-left" evidence="5">
        <dbReference type="Rhea" id="RHEA:55874"/>
    </physiologicalReaction>
</comment>
<keyword evidence="9" id="KW-1185">Reference proteome</keyword>
<feature type="binding site" evidence="6">
    <location>
        <begin position="136"/>
        <end position="139"/>
    </location>
    <ligand>
        <name>FMN</name>
        <dbReference type="ChEBI" id="CHEBI:58210"/>
    </ligand>
</feature>
<comment type="caution">
    <text evidence="8">The sequence shown here is derived from an EMBL/GenBank/DDBJ whole genome shotgun (WGS) entry which is preliminary data.</text>
</comment>
<feature type="domain" description="Flavodoxin-like fold" evidence="7">
    <location>
        <begin position="3"/>
        <end position="195"/>
    </location>
</feature>
<dbReference type="GO" id="GO:0010181">
    <property type="term" value="F:FMN binding"/>
    <property type="evidence" value="ECO:0007669"/>
    <property type="project" value="UniProtKB-UniRule"/>
</dbReference>
<dbReference type="InterPro" id="IPR003680">
    <property type="entry name" value="Flavodoxin_fold"/>
</dbReference>
<comment type="function">
    <text evidence="6">Also exhibits azoreductase activity. Catalyzes the reductive cleavage of the azo bond in aromatic azo compounds to the corresponding amines.</text>
</comment>
<gene>
    <name evidence="8" type="primary">azoR_1</name>
    <name evidence="6" type="synonym">azoR</name>
    <name evidence="8" type="ORF">PSEWESI4_01944</name>
</gene>
<dbReference type="PANTHER" id="PTHR43741:SF2">
    <property type="entry name" value="FMN-DEPENDENT NADH:QUINONE OXIDOREDUCTASE"/>
    <property type="match status" value="1"/>
</dbReference>
<dbReference type="EMBL" id="CAJFCI010000039">
    <property type="protein sequence ID" value="CAD5107670.1"/>
    <property type="molecule type" value="Genomic_DNA"/>
</dbReference>
<keyword evidence="1 6" id="KW-0285">Flavoprotein</keyword>
<dbReference type="Pfam" id="PF02525">
    <property type="entry name" value="Flavodoxin_2"/>
    <property type="match status" value="1"/>
</dbReference>
<dbReference type="AlphaFoldDB" id="A0A7U7EMG8"/>
<protein>
    <recommendedName>
        <fullName evidence="6">FMN dependent NADH:quinone oxidoreductase</fullName>
        <ecNumber evidence="6">1.6.5.-</ecNumber>
    </recommendedName>
    <alternativeName>
        <fullName evidence="6">Azo-dye reductase</fullName>
    </alternativeName>
    <alternativeName>
        <fullName evidence="6">FMN-dependent NADH-azo compound oxidoreductase</fullName>
    </alternativeName>
    <alternativeName>
        <fullName evidence="6">FMN-dependent NADH-azoreductase</fullName>
        <ecNumber evidence="6">1.7.1.17</ecNumber>
    </alternativeName>
</protein>
<comment type="caution">
    <text evidence="6">Lacks conserved residue(s) required for the propagation of feature annotation.</text>
</comment>
<comment type="cofactor">
    <cofactor evidence="6">
        <name>FMN</name>
        <dbReference type="ChEBI" id="CHEBI:58210"/>
    </cofactor>
    <text evidence="6">Binds 1 FMN per subunit.</text>
</comment>
<evidence type="ECO:0000256" key="6">
    <source>
        <dbReference type="HAMAP-Rule" id="MF_01216"/>
    </source>
</evidence>
<evidence type="ECO:0000256" key="3">
    <source>
        <dbReference type="ARBA" id="ARBA00023002"/>
    </source>
</evidence>
<evidence type="ECO:0000256" key="4">
    <source>
        <dbReference type="ARBA" id="ARBA00023027"/>
    </source>
</evidence>
<dbReference type="RefSeq" id="WP_187671010.1">
    <property type="nucleotide sequence ID" value="NZ_CAJFCI010000039.1"/>
</dbReference>
<dbReference type="InterPro" id="IPR050104">
    <property type="entry name" value="FMN-dep_NADH:Q_OxRdtase_AzoR1"/>
</dbReference>
<feature type="binding site" evidence="6">
    <location>
        <position position="10"/>
    </location>
    <ligand>
        <name>FMN</name>
        <dbReference type="ChEBI" id="CHEBI:58210"/>
    </ligand>
</feature>
<dbReference type="InterPro" id="IPR023048">
    <property type="entry name" value="NADH:quinone_OxRdtase_FMN_depd"/>
</dbReference>
<dbReference type="PANTHER" id="PTHR43741">
    <property type="entry name" value="FMN-DEPENDENT NADH-AZOREDUCTASE 1"/>
    <property type="match status" value="1"/>
</dbReference>
<dbReference type="SUPFAM" id="SSF52218">
    <property type="entry name" value="Flavoproteins"/>
    <property type="match status" value="1"/>
</dbReference>
<evidence type="ECO:0000256" key="1">
    <source>
        <dbReference type="ARBA" id="ARBA00022630"/>
    </source>
</evidence>
<dbReference type="GO" id="GO:0016655">
    <property type="term" value="F:oxidoreductase activity, acting on NAD(P)H, quinone or similar compound as acceptor"/>
    <property type="evidence" value="ECO:0007669"/>
    <property type="project" value="InterPro"/>
</dbReference>
<keyword evidence="4 6" id="KW-0520">NAD</keyword>
<dbReference type="GO" id="GO:0016652">
    <property type="term" value="F:oxidoreductase activity, acting on NAD(P)H as acceptor"/>
    <property type="evidence" value="ECO:0007669"/>
    <property type="project" value="UniProtKB-UniRule"/>
</dbReference>
<sequence length="210" mass="23412">MRHILLLECSPHGQRAHGSRLVRQMADCLRQRHPQARLIERDLGRESLPPLDAAYARAITSTSAMDDPAFALSERLIDELERSDCLLIAAPMHNFTVPATLKLWIDHVLRIHRSFAATPEGKVGLLADRPTFVVVSAGGFYRGERARQPDFLSPYLRHVLATIGIHEVEFVHLQGLTQGPEQVGAALAEARRQLRFSPHFPSLSPLGELP</sequence>
<dbReference type="EC" id="1.6.5.-" evidence="6"/>
<dbReference type="Proteomes" id="UP000583387">
    <property type="component" value="Unassembled WGS sequence"/>
</dbReference>
<name>A0A7U7EMG8_9GAMM</name>
<dbReference type="HAMAP" id="MF_01216">
    <property type="entry name" value="Azoreductase_type1"/>
    <property type="match status" value="1"/>
</dbReference>
<comment type="catalytic activity">
    <reaction evidence="6">
        <text>2 a quinone + NADH + H(+) = 2 a 1,4-benzosemiquinone + NAD(+)</text>
        <dbReference type="Rhea" id="RHEA:65952"/>
        <dbReference type="ChEBI" id="CHEBI:15378"/>
        <dbReference type="ChEBI" id="CHEBI:57540"/>
        <dbReference type="ChEBI" id="CHEBI:57945"/>
        <dbReference type="ChEBI" id="CHEBI:132124"/>
        <dbReference type="ChEBI" id="CHEBI:134225"/>
    </reaction>
</comment>
<keyword evidence="3 6" id="KW-0560">Oxidoreductase</keyword>
<organism evidence="8 9">
    <name type="scientific">Zestomonas carbonaria</name>
    <dbReference type="NCBI Taxonomy" id="2762745"/>
    <lineage>
        <taxon>Bacteria</taxon>
        <taxon>Pseudomonadati</taxon>
        <taxon>Pseudomonadota</taxon>
        <taxon>Gammaproteobacteria</taxon>
        <taxon>Pseudomonadales</taxon>
        <taxon>Pseudomonadaceae</taxon>
        <taxon>Zestomonas</taxon>
    </lineage>
</organism>
<reference evidence="8 9" key="1">
    <citation type="submission" date="2020-08" db="EMBL/GenBank/DDBJ databases">
        <authorList>
            <person name="Criscuolo A."/>
        </authorList>
    </citation>
    <scope>NUCLEOTIDE SEQUENCE [LARGE SCALE GENOMIC DNA]</scope>
    <source>
        <strain evidence="8">CIP111764</strain>
    </source>
</reference>
<dbReference type="InterPro" id="IPR029039">
    <property type="entry name" value="Flavoprotein-like_sf"/>
</dbReference>
<accession>A0A7U7EMG8</accession>
<proteinExistence type="inferred from homology"/>
<evidence type="ECO:0000313" key="8">
    <source>
        <dbReference type="EMBL" id="CAD5107670.1"/>
    </source>
</evidence>
<evidence type="ECO:0000313" key="9">
    <source>
        <dbReference type="Proteomes" id="UP000583387"/>
    </source>
</evidence>
<comment type="similarity">
    <text evidence="6">Belongs to the azoreductase type 1 family.</text>
</comment>
<dbReference type="GO" id="GO:0009055">
    <property type="term" value="F:electron transfer activity"/>
    <property type="evidence" value="ECO:0007669"/>
    <property type="project" value="UniProtKB-UniRule"/>
</dbReference>
<evidence type="ECO:0000259" key="7">
    <source>
        <dbReference type="Pfam" id="PF02525"/>
    </source>
</evidence>
<comment type="subunit">
    <text evidence="6">Homodimer.</text>
</comment>
<evidence type="ECO:0000256" key="2">
    <source>
        <dbReference type="ARBA" id="ARBA00022643"/>
    </source>
</evidence>
<evidence type="ECO:0000256" key="5">
    <source>
        <dbReference type="ARBA" id="ARBA00048542"/>
    </source>
</evidence>
<dbReference type="EC" id="1.7.1.17" evidence="6"/>